<dbReference type="SUPFAM" id="SSF48403">
    <property type="entry name" value="Ankyrin repeat"/>
    <property type="match status" value="1"/>
</dbReference>
<reference evidence="5" key="1">
    <citation type="submission" date="2018-08" db="EMBL/GenBank/DDBJ databases">
        <authorList>
            <person name="Rossello M."/>
        </authorList>
    </citation>
    <scope>NUCLEOTIDE SEQUENCE [LARGE SCALE GENOMIC DNA]</scope>
    <source>
        <strain evidence="5">cv. Chinese Spring</strain>
    </source>
</reference>
<accession>A0A3B6HW32</accession>
<dbReference type="Gramene" id="TraesCAD_scaffold_042623_01G000100.1">
    <property type="protein sequence ID" value="TraesCAD_scaffold_042623_01G000100.1"/>
    <property type="gene ID" value="TraesCAD_scaffold_042623_01G000100"/>
</dbReference>
<evidence type="ECO:0000313" key="5">
    <source>
        <dbReference type="EnsemblPlants" id="TraesCS4A02G264300.1"/>
    </source>
</evidence>
<dbReference type="EnsemblPlants" id="TraesCS4A02G264300.1">
    <property type="protein sequence ID" value="TraesCS4A02G264300.1"/>
    <property type="gene ID" value="TraesCS4A02G264300"/>
</dbReference>
<dbReference type="Proteomes" id="UP000019116">
    <property type="component" value="Chromosome 4A"/>
</dbReference>
<keyword evidence="2" id="KW-0677">Repeat</keyword>
<dbReference type="Gramene" id="TraesCS4A03G0686400.1">
    <property type="protein sequence ID" value="TraesCS4A03G0686400.1.CDS"/>
    <property type="gene ID" value="TraesCS4A03G0686400"/>
</dbReference>
<dbReference type="PaxDb" id="4565-Traes_4AL_61C8098CE.1"/>
<dbReference type="SMR" id="A0A3B6HW32"/>
<reference evidence="5" key="2">
    <citation type="submission" date="2018-10" db="UniProtKB">
        <authorList>
            <consortium name="EnsemblPlants"/>
        </authorList>
    </citation>
    <scope>IDENTIFICATION</scope>
</reference>
<dbReference type="Gene3D" id="1.25.40.20">
    <property type="entry name" value="Ankyrin repeat-containing domain"/>
    <property type="match status" value="1"/>
</dbReference>
<dbReference type="GO" id="GO:0045732">
    <property type="term" value="P:positive regulation of protein catabolic process"/>
    <property type="evidence" value="ECO:0000318"/>
    <property type="project" value="GO_Central"/>
</dbReference>
<dbReference type="Gramene" id="TraesWEE_scaffold_041143_01G000100.1">
    <property type="protein sequence ID" value="TraesWEE_scaffold_041143_01G000100.1"/>
    <property type="gene ID" value="TraesWEE_scaffold_041143_01G000100"/>
</dbReference>
<evidence type="ECO:0000256" key="2">
    <source>
        <dbReference type="ARBA" id="ARBA00022737"/>
    </source>
</evidence>
<dbReference type="GeneID" id="123087078"/>
<protein>
    <submittedName>
        <fullName evidence="5">Uncharacterized protein</fullName>
    </submittedName>
</protein>
<dbReference type="STRING" id="4565.A0A3B6HW32"/>
<dbReference type="InterPro" id="IPR051573">
    <property type="entry name" value="Ankyrin-SOCS_box_domain"/>
</dbReference>
<dbReference type="PANTHER" id="PTHR24136:SF51">
    <property type="match status" value="1"/>
</dbReference>
<dbReference type="OrthoDB" id="673776at2759"/>
<name>A0A3B6HW32_WHEAT</name>
<evidence type="ECO:0000313" key="6">
    <source>
        <dbReference type="Proteomes" id="UP000019116"/>
    </source>
</evidence>
<dbReference type="Gramene" id="TraesLAC4A03G02090480.1">
    <property type="protein sequence ID" value="TraesLAC4A03G02090480.1"/>
    <property type="gene ID" value="TraesLAC4A03G02090480"/>
</dbReference>
<dbReference type="PROSITE" id="PS50088">
    <property type="entry name" value="ANK_REPEAT"/>
    <property type="match status" value="1"/>
</dbReference>
<dbReference type="Gramene" id="TraesMAC4A03G02136100.1">
    <property type="protein sequence ID" value="TraesMAC4A03G02136100.1"/>
    <property type="gene ID" value="TraesMAC4A03G02136100"/>
</dbReference>
<proteinExistence type="inferred from homology"/>
<dbReference type="GO" id="GO:0016567">
    <property type="term" value="P:protein ubiquitination"/>
    <property type="evidence" value="ECO:0000318"/>
    <property type="project" value="GO_Central"/>
</dbReference>
<dbReference type="OMA" id="RNKYPRH"/>
<dbReference type="Gramene" id="TraesNOR4A03G02159060.1">
    <property type="protein sequence ID" value="TraesNOR4A03G02159060.1"/>
    <property type="gene ID" value="TraesNOR4A03G02159060"/>
</dbReference>
<evidence type="ECO:0000256" key="1">
    <source>
        <dbReference type="ARBA" id="ARBA00005949"/>
    </source>
</evidence>
<keyword evidence="6" id="KW-1185">Reference proteome</keyword>
<dbReference type="AlphaFoldDB" id="A0A3B6HW32"/>
<dbReference type="Gramene" id="TraesJAG4A03G02138030.1">
    <property type="protein sequence ID" value="TraesJAG4A03G02138030.1"/>
    <property type="gene ID" value="TraesJAG4A03G02138030"/>
</dbReference>
<dbReference type="RefSeq" id="XP_044364916.1">
    <property type="nucleotide sequence ID" value="XM_044508981.1"/>
</dbReference>
<keyword evidence="3 4" id="KW-0040">ANK repeat</keyword>
<dbReference type="Gramene" id="TraesROB_scaffold_040525_01G000400.1">
    <property type="protein sequence ID" value="TraesROB_scaffold_040525_01G000400.1"/>
    <property type="gene ID" value="TraesROB_scaffold_040525_01G000400"/>
</dbReference>
<dbReference type="PANTHER" id="PTHR24136">
    <property type="entry name" value="SOWAH (DROSOPHILA) HOMOLOG"/>
    <property type="match status" value="1"/>
</dbReference>
<dbReference type="InterPro" id="IPR036770">
    <property type="entry name" value="Ankyrin_rpt-contain_sf"/>
</dbReference>
<dbReference type="Pfam" id="PF12796">
    <property type="entry name" value="Ank_2"/>
    <property type="match status" value="1"/>
</dbReference>
<dbReference type="KEGG" id="taes:123087078"/>
<evidence type="ECO:0000256" key="3">
    <source>
        <dbReference type="ARBA" id="ARBA00023043"/>
    </source>
</evidence>
<dbReference type="Gramene" id="TraesCS4A02G264300.1">
    <property type="protein sequence ID" value="TraesCS4A02G264300.1"/>
    <property type="gene ID" value="TraesCS4A02G264300"/>
</dbReference>
<comment type="similarity">
    <text evidence="1">Belongs to the ankyrin SOCS box (ASB) family.</text>
</comment>
<gene>
    <name evidence="5" type="primary">LOC123087078</name>
</gene>
<dbReference type="InterPro" id="IPR002110">
    <property type="entry name" value="Ankyrin_rpt"/>
</dbReference>
<feature type="repeat" description="ANK" evidence="4">
    <location>
        <begin position="159"/>
        <end position="191"/>
    </location>
</feature>
<evidence type="ECO:0000256" key="4">
    <source>
        <dbReference type="PROSITE-ProRule" id="PRU00023"/>
    </source>
</evidence>
<sequence length="533" mass="59655">MELKFEEVAALDKDNVNGEDGSITVRSAYPLGPCPHFEYTEGIDMTKIDELMAERSLSMAKSRANDIIIPDPTPEWVCDDFFDKYAKLEAIFLKDNVRCFLRLFRNGGAKAMSWDLSITAETLTFLVSFNALQCAQLVLEGEAPELREMHANPNCINKYGYFPLHQAAERFSVDMIKLLLRHGASANVRTVGKEIIEDLLPLHVAVENTCLHKYLEDNLEDNLSPSLNHLDYIYNLIRLLCLPEMKIFLDTTRLLAEKTNNLLEELWKYIEDGKLIQSAVLLLATQEQIRGGCSSSSKKDGFDIIKSSILRLSFALIWGKGSNEMPQKLLEEMKALHCTGLLVDVISRVGEPLSAYIQAHSEVPHAEVLEHVSSILKEYGFCPTGDSMDTLNLQPYDCKMSNGESCGSTDANRAAMKTANLHAAKEKAARKEAGGGWDPTYARRSFSPYWRSVLQARFPVKVYPAYARTDARSGLDLEQLRVSLRSLKGNGSTPTPNIVLPVRRISPLTKNNQPTRRFITTATGAFKLLKALK</sequence>
<organism evidence="5">
    <name type="scientific">Triticum aestivum</name>
    <name type="common">Wheat</name>
    <dbReference type="NCBI Taxonomy" id="4565"/>
    <lineage>
        <taxon>Eukaryota</taxon>
        <taxon>Viridiplantae</taxon>
        <taxon>Streptophyta</taxon>
        <taxon>Embryophyta</taxon>
        <taxon>Tracheophyta</taxon>
        <taxon>Spermatophyta</taxon>
        <taxon>Magnoliopsida</taxon>
        <taxon>Liliopsida</taxon>
        <taxon>Poales</taxon>
        <taxon>Poaceae</taxon>
        <taxon>BOP clade</taxon>
        <taxon>Pooideae</taxon>
        <taxon>Triticodae</taxon>
        <taxon>Triticeae</taxon>
        <taxon>Triticinae</taxon>
        <taxon>Triticum</taxon>
    </lineage>
</organism>
<dbReference type="PROSITE" id="PS50297">
    <property type="entry name" value="ANK_REP_REGION"/>
    <property type="match status" value="1"/>
</dbReference>